<dbReference type="Pfam" id="PF09990">
    <property type="entry name" value="DUF2231"/>
    <property type="match status" value="1"/>
</dbReference>
<sequence length="159" mass="16930">MRSATYAPGFAPRLGLASQPVYATLAQFPAVCFTGALVTDLAYWRTTTFIWETFSVWLLAAGCLVAGFAFVAGLITWFSHRHVRTLPYARLHAGTSAAALALSIVNAFIHSRDGYVAVVPGGLTLSIVVVVLMLLATWFGWPRPYAVAGVTHSTAAGAL</sequence>
<evidence type="ECO:0000256" key="1">
    <source>
        <dbReference type="SAM" id="Phobius"/>
    </source>
</evidence>
<evidence type="ECO:0000313" key="3">
    <source>
        <dbReference type="EMBL" id="QJE01597.1"/>
    </source>
</evidence>
<accession>A0A7Z2VZ73</accession>
<keyword evidence="1" id="KW-1133">Transmembrane helix</keyword>
<name>A0A7Z2VZ73_9BURK</name>
<evidence type="ECO:0000259" key="2">
    <source>
        <dbReference type="Pfam" id="PF09990"/>
    </source>
</evidence>
<dbReference type="KEGG" id="mfy:HH212_17470"/>
<evidence type="ECO:0000313" key="4">
    <source>
        <dbReference type="Proteomes" id="UP000502415"/>
    </source>
</evidence>
<reference evidence="3 4" key="1">
    <citation type="submission" date="2020-04" db="EMBL/GenBank/DDBJ databases">
        <title>Genome sequencing of novel species.</title>
        <authorList>
            <person name="Heo J."/>
            <person name="Kim S.-J."/>
            <person name="Kim J.-S."/>
            <person name="Hong S.-B."/>
            <person name="Kwon S.-W."/>
        </authorList>
    </citation>
    <scope>NUCLEOTIDE SEQUENCE [LARGE SCALE GENOMIC DNA]</scope>
    <source>
        <strain evidence="3 4">GN2-R2</strain>
    </source>
</reference>
<dbReference type="RefSeq" id="WP_170203636.1">
    <property type="nucleotide sequence ID" value="NZ_CP051685.1"/>
</dbReference>
<dbReference type="AlphaFoldDB" id="A0A7Z2VZ73"/>
<feature type="domain" description="DUF2231" evidence="2">
    <location>
        <begin position="20"/>
        <end position="141"/>
    </location>
</feature>
<dbReference type="EMBL" id="CP051685">
    <property type="protein sequence ID" value="QJE01597.1"/>
    <property type="molecule type" value="Genomic_DNA"/>
</dbReference>
<keyword evidence="1" id="KW-0472">Membrane</keyword>
<gene>
    <name evidence="3" type="ORF">HH212_17470</name>
</gene>
<organism evidence="3 4">
    <name type="scientific">Massilia forsythiae</name>
    <dbReference type="NCBI Taxonomy" id="2728020"/>
    <lineage>
        <taxon>Bacteria</taxon>
        <taxon>Pseudomonadati</taxon>
        <taxon>Pseudomonadota</taxon>
        <taxon>Betaproteobacteria</taxon>
        <taxon>Burkholderiales</taxon>
        <taxon>Oxalobacteraceae</taxon>
        <taxon>Telluria group</taxon>
        <taxon>Massilia</taxon>
    </lineage>
</organism>
<proteinExistence type="predicted"/>
<feature type="transmembrane region" description="Helical" evidence="1">
    <location>
        <begin position="91"/>
        <end position="109"/>
    </location>
</feature>
<dbReference type="InterPro" id="IPR019251">
    <property type="entry name" value="DUF2231_TM"/>
</dbReference>
<feature type="transmembrane region" description="Helical" evidence="1">
    <location>
        <begin position="56"/>
        <end position="79"/>
    </location>
</feature>
<protein>
    <submittedName>
        <fullName evidence="3">DUF2231 domain-containing protein</fullName>
    </submittedName>
</protein>
<keyword evidence="4" id="KW-1185">Reference proteome</keyword>
<dbReference type="Proteomes" id="UP000502415">
    <property type="component" value="Chromosome"/>
</dbReference>
<keyword evidence="1" id="KW-0812">Transmembrane</keyword>
<feature type="transmembrane region" description="Helical" evidence="1">
    <location>
        <begin position="21"/>
        <end position="44"/>
    </location>
</feature>
<feature type="transmembrane region" description="Helical" evidence="1">
    <location>
        <begin position="115"/>
        <end position="136"/>
    </location>
</feature>